<gene>
    <name evidence="3" type="ORF">APR41_13135</name>
</gene>
<feature type="transmembrane region" description="Helical" evidence="1">
    <location>
        <begin position="118"/>
        <end position="137"/>
    </location>
</feature>
<organism evidence="3 4">
    <name type="scientific">Salegentibacter salinarum</name>
    <dbReference type="NCBI Taxonomy" id="447422"/>
    <lineage>
        <taxon>Bacteria</taxon>
        <taxon>Pseudomonadati</taxon>
        <taxon>Bacteroidota</taxon>
        <taxon>Flavobacteriia</taxon>
        <taxon>Flavobacteriales</taxon>
        <taxon>Flavobacteriaceae</taxon>
        <taxon>Salegentibacter</taxon>
    </lineage>
</organism>
<dbReference type="PANTHER" id="PTHR34978:SF3">
    <property type="entry name" value="SLR0241 PROTEIN"/>
    <property type="match status" value="1"/>
</dbReference>
<dbReference type="EMBL" id="LKTS01000004">
    <property type="protein sequence ID" value="PKD20614.1"/>
    <property type="molecule type" value="Genomic_DNA"/>
</dbReference>
<dbReference type="Pfam" id="PF05569">
    <property type="entry name" value="Peptidase_M56"/>
    <property type="match status" value="1"/>
</dbReference>
<keyword evidence="4" id="KW-1185">Reference proteome</keyword>
<evidence type="ECO:0000313" key="3">
    <source>
        <dbReference type="EMBL" id="PKD20614.1"/>
    </source>
</evidence>
<name>A0A2N0U0T5_9FLAO</name>
<feature type="transmembrane region" description="Helical" evidence="1">
    <location>
        <begin position="21"/>
        <end position="41"/>
    </location>
</feature>
<feature type="transmembrane region" description="Helical" evidence="1">
    <location>
        <begin position="76"/>
        <end position="97"/>
    </location>
</feature>
<dbReference type="PANTHER" id="PTHR34978">
    <property type="entry name" value="POSSIBLE SENSOR-TRANSDUCER PROTEIN BLAR"/>
    <property type="match status" value="1"/>
</dbReference>
<sequence length="487" mass="55740">MVLWGFYKLALEQQAAHHFKRFYLIGSVLISVALPLITWTYTVEAASSLPSQVTQLPATLSTMDVPPGTAPDTIHWLPIIMGFIYSLGALLFGYRFIRNLNDLYQKVKNNEQVRKTSHIVVLLSGKTAPHSFLHYIFLPKQAYKQDKIALELLAHEQAHVSQKHSWDILLIEFLQVVFWFNPLLILVKKNMALNHEFLADQAALFQNNNIKAYTNLLFSYSDVAHHNALTSQINYSLTSPPFQRAKKRILMLSQPFSAKKIATRLTLFLPILALCIYFFSQDIVAKPIYSNQDIKEKSQQSVQGIVEEEKPKTSREFLKQIDIFEVKKENLSINGQPVEIEKLEAELKRRYGKFSQEQLDNQIVIYVQSHNPQADRAKVNIVVGALLKFGINKYVWSASEFANHSKNSKNKYQHVTSGTAPIELPNVFINPEDYVDKMQEMNTTFFYNSGKISAERAKSILKDNNSVQVVSRFSSFYGENPVMQLED</sequence>
<feature type="transmembrane region" description="Helical" evidence="1">
    <location>
        <begin position="261"/>
        <end position="280"/>
    </location>
</feature>
<dbReference type="AlphaFoldDB" id="A0A2N0U0T5"/>
<dbReference type="InterPro" id="IPR052173">
    <property type="entry name" value="Beta-lactam_resp_regulator"/>
</dbReference>
<proteinExistence type="predicted"/>
<keyword evidence="1" id="KW-1133">Transmembrane helix</keyword>
<accession>A0A2N0U0T5</accession>
<dbReference type="CDD" id="cd07341">
    <property type="entry name" value="M56_BlaR1_MecR1_like"/>
    <property type="match status" value="1"/>
</dbReference>
<evidence type="ECO:0000313" key="4">
    <source>
        <dbReference type="Proteomes" id="UP000232673"/>
    </source>
</evidence>
<protein>
    <recommendedName>
        <fullName evidence="2">Peptidase M56 domain-containing protein</fullName>
    </recommendedName>
</protein>
<keyword evidence="1" id="KW-0472">Membrane</keyword>
<comment type="caution">
    <text evidence="3">The sequence shown here is derived from an EMBL/GenBank/DDBJ whole genome shotgun (WGS) entry which is preliminary data.</text>
</comment>
<evidence type="ECO:0000259" key="2">
    <source>
        <dbReference type="Pfam" id="PF05569"/>
    </source>
</evidence>
<evidence type="ECO:0000256" key="1">
    <source>
        <dbReference type="SAM" id="Phobius"/>
    </source>
</evidence>
<dbReference type="Proteomes" id="UP000232673">
    <property type="component" value="Unassembled WGS sequence"/>
</dbReference>
<keyword evidence="1" id="KW-0812">Transmembrane</keyword>
<reference evidence="3 4" key="1">
    <citation type="submission" date="2015-10" db="EMBL/GenBank/DDBJ databases">
        <title>Draft genome sequence of Salegentibacter salinarum KCTC 12975.</title>
        <authorList>
            <person name="Lin W."/>
            <person name="Zheng Q."/>
        </authorList>
    </citation>
    <scope>NUCLEOTIDE SEQUENCE [LARGE SCALE GENOMIC DNA]</scope>
    <source>
        <strain evidence="3 4">KCTC 12975</strain>
    </source>
</reference>
<dbReference type="STRING" id="447422.SAMN05660903_02806"/>
<feature type="transmembrane region" description="Helical" evidence="1">
    <location>
        <begin position="168"/>
        <end position="187"/>
    </location>
</feature>
<dbReference type="InterPro" id="IPR008756">
    <property type="entry name" value="Peptidase_M56"/>
</dbReference>
<feature type="domain" description="Peptidase M56" evidence="2">
    <location>
        <begin position="75"/>
        <end position="226"/>
    </location>
</feature>